<evidence type="ECO:0000259" key="1">
    <source>
        <dbReference type="Pfam" id="PF01814"/>
    </source>
</evidence>
<dbReference type="KEGG" id="moz:MoryE10_07430"/>
<proteinExistence type="predicted"/>
<dbReference type="EMBL" id="AP019782">
    <property type="protein sequence ID" value="BBL70137.1"/>
    <property type="molecule type" value="Genomic_DNA"/>
</dbReference>
<evidence type="ECO:0000313" key="3">
    <source>
        <dbReference type="Proteomes" id="UP000824988"/>
    </source>
</evidence>
<dbReference type="PANTHER" id="PTHR39966">
    <property type="entry name" value="BLL2471 PROTEIN-RELATED"/>
    <property type="match status" value="1"/>
</dbReference>
<reference evidence="2" key="1">
    <citation type="submission" date="2019-06" db="EMBL/GenBank/DDBJ databases">
        <title>Complete genome sequence of Methylogaea oryzae strain JCM16910.</title>
        <authorList>
            <person name="Asakawa S."/>
        </authorList>
    </citation>
    <scope>NUCLEOTIDE SEQUENCE</scope>
    <source>
        <strain evidence="2">E10</strain>
    </source>
</reference>
<dbReference type="Proteomes" id="UP000824988">
    <property type="component" value="Chromosome"/>
</dbReference>
<dbReference type="RefSeq" id="WP_054774034.1">
    <property type="nucleotide sequence ID" value="NZ_AP019782.1"/>
</dbReference>
<dbReference type="Pfam" id="PF01814">
    <property type="entry name" value="Hemerythrin"/>
    <property type="match status" value="1"/>
</dbReference>
<dbReference type="GO" id="GO:0005886">
    <property type="term" value="C:plasma membrane"/>
    <property type="evidence" value="ECO:0007669"/>
    <property type="project" value="TreeGrafter"/>
</dbReference>
<gene>
    <name evidence="2" type="ORF">MoryE10_07430</name>
</gene>
<sequence>MSAVTTLEREHALIQQALDLLAGIAAGLEQDHAVERENIAALLAFFRDFADRRHHAKEEETLFPLLEQRGIARVGGPIGVMLHEHEQGRTMVRIMEGLLPELAVPGDGRQQFTRVANAYGNLLRNHIAKENDCLFPMAQTVLTNEDRQTLEAAFAQQDRNADDDNGFARYQSIIAALSAQLGATAPTPTPG</sequence>
<protein>
    <submittedName>
        <fullName evidence="2">Cation-binding protein</fullName>
    </submittedName>
</protein>
<feature type="domain" description="Hemerythrin-like" evidence="1">
    <location>
        <begin position="3"/>
        <end position="138"/>
    </location>
</feature>
<dbReference type="AlphaFoldDB" id="A0A8D4VP73"/>
<accession>A0A8D4VP73</accession>
<evidence type="ECO:0000313" key="2">
    <source>
        <dbReference type="EMBL" id="BBL70137.1"/>
    </source>
</evidence>
<keyword evidence="3" id="KW-1185">Reference proteome</keyword>
<dbReference type="Gene3D" id="1.20.120.520">
    <property type="entry name" value="nmb1532 protein domain like"/>
    <property type="match status" value="1"/>
</dbReference>
<name>A0A8D4VP73_9GAMM</name>
<dbReference type="PANTHER" id="PTHR39966:SF1">
    <property type="entry name" value="HEMERYTHRIN-LIKE DOMAIN-CONTAINING PROTEIN"/>
    <property type="match status" value="1"/>
</dbReference>
<dbReference type="InterPro" id="IPR012312">
    <property type="entry name" value="Hemerythrin-like"/>
</dbReference>
<dbReference type="CDD" id="cd12108">
    <property type="entry name" value="Hr-like"/>
    <property type="match status" value="1"/>
</dbReference>
<organism evidence="2 3">
    <name type="scientific">Methylogaea oryzae</name>
    <dbReference type="NCBI Taxonomy" id="1295382"/>
    <lineage>
        <taxon>Bacteria</taxon>
        <taxon>Pseudomonadati</taxon>
        <taxon>Pseudomonadota</taxon>
        <taxon>Gammaproteobacteria</taxon>
        <taxon>Methylococcales</taxon>
        <taxon>Methylococcaceae</taxon>
        <taxon>Methylogaea</taxon>
    </lineage>
</organism>